<sequence length="99" mass="10923">MPLSALIQTLIPQADSASSISYRYRPSESSEHPVNQALRKLICGALVPTNETLCSSCFKNFAYFYPLLRLTLIQRNSVSTIGPPTFSSKLTTMRLLPSA</sequence>
<dbReference type="WBParaSite" id="PgE279_g001_t01">
    <property type="protein sequence ID" value="PgE279_g001_t01"/>
    <property type="gene ID" value="PgE279_g001"/>
</dbReference>
<keyword evidence="1" id="KW-1185">Reference proteome</keyword>
<organism evidence="1 2">
    <name type="scientific">Parascaris univalens</name>
    <name type="common">Nematode worm</name>
    <dbReference type="NCBI Taxonomy" id="6257"/>
    <lineage>
        <taxon>Eukaryota</taxon>
        <taxon>Metazoa</taxon>
        <taxon>Ecdysozoa</taxon>
        <taxon>Nematoda</taxon>
        <taxon>Chromadorea</taxon>
        <taxon>Rhabditida</taxon>
        <taxon>Spirurina</taxon>
        <taxon>Ascaridomorpha</taxon>
        <taxon>Ascaridoidea</taxon>
        <taxon>Ascarididae</taxon>
        <taxon>Parascaris</taxon>
    </lineage>
</organism>
<dbReference type="AlphaFoldDB" id="A0A915A7F9"/>
<reference evidence="2" key="1">
    <citation type="submission" date="2022-11" db="UniProtKB">
        <authorList>
            <consortium name="WormBaseParasite"/>
        </authorList>
    </citation>
    <scope>IDENTIFICATION</scope>
</reference>
<protein>
    <submittedName>
        <fullName evidence="2">Uncharacterized protein</fullName>
    </submittedName>
</protein>
<evidence type="ECO:0000313" key="2">
    <source>
        <dbReference type="WBParaSite" id="PgE279_g001_t01"/>
    </source>
</evidence>
<accession>A0A915A7F9</accession>
<evidence type="ECO:0000313" key="1">
    <source>
        <dbReference type="Proteomes" id="UP000887569"/>
    </source>
</evidence>
<dbReference type="Proteomes" id="UP000887569">
    <property type="component" value="Unplaced"/>
</dbReference>
<proteinExistence type="predicted"/>
<name>A0A915A7F9_PARUN</name>